<dbReference type="GO" id="GO:0046872">
    <property type="term" value="F:metal ion binding"/>
    <property type="evidence" value="ECO:0007669"/>
    <property type="project" value="UniProtKB-KW"/>
</dbReference>
<proteinExistence type="inferred from homology"/>
<dbReference type="InterPro" id="IPR029056">
    <property type="entry name" value="Ribokinase-like"/>
</dbReference>
<feature type="binding site" evidence="13">
    <location>
        <position position="248"/>
    </location>
    <ligand>
        <name>K(+)</name>
        <dbReference type="ChEBI" id="CHEBI:29103"/>
    </ligand>
</feature>
<dbReference type="CDD" id="cd01174">
    <property type="entry name" value="ribokinase"/>
    <property type="match status" value="1"/>
</dbReference>
<evidence type="ECO:0000256" key="12">
    <source>
        <dbReference type="ARBA" id="ARBA00023277"/>
    </source>
</evidence>
<dbReference type="PANTHER" id="PTHR10584">
    <property type="entry name" value="SUGAR KINASE"/>
    <property type="match status" value="1"/>
</dbReference>
<comment type="pathway">
    <text evidence="13">Carbohydrate metabolism; D-ribose degradation; D-ribose 5-phosphate from beta-D-ribopyranose: step 2/2.</text>
</comment>
<dbReference type="SUPFAM" id="SSF53613">
    <property type="entry name" value="Ribokinase-like"/>
    <property type="match status" value="1"/>
</dbReference>
<dbReference type="GO" id="GO:0005829">
    <property type="term" value="C:cytosol"/>
    <property type="evidence" value="ECO:0007669"/>
    <property type="project" value="TreeGrafter"/>
</dbReference>
<dbReference type="PIRSF" id="PIRSF000535">
    <property type="entry name" value="1PFK/6PFK/LacC"/>
    <property type="match status" value="1"/>
</dbReference>
<evidence type="ECO:0000256" key="6">
    <source>
        <dbReference type="ARBA" id="ARBA00022723"/>
    </source>
</evidence>
<feature type="binding site" evidence="13">
    <location>
        <position position="184"/>
    </location>
    <ligand>
        <name>ATP</name>
        <dbReference type="ChEBI" id="CHEBI:30616"/>
    </ligand>
</feature>
<dbReference type="FunFam" id="3.40.1190.20:FF:000012">
    <property type="entry name" value="Ribokinase"/>
    <property type="match status" value="1"/>
</dbReference>
<dbReference type="InterPro" id="IPR002173">
    <property type="entry name" value="Carboh/pur_kinase_PfkB_CS"/>
</dbReference>
<dbReference type="AlphaFoldDB" id="A0AA96WDV2"/>
<keyword evidence="6 13" id="KW-0479">Metal-binding</keyword>
<dbReference type="GO" id="GO:0004747">
    <property type="term" value="F:ribokinase activity"/>
    <property type="evidence" value="ECO:0007669"/>
    <property type="project" value="UniProtKB-UniRule"/>
</dbReference>
<comment type="similarity">
    <text evidence="1">Belongs to the carbohydrate kinase pfkB family.</text>
</comment>
<dbReference type="InterPro" id="IPR011877">
    <property type="entry name" value="Ribokinase"/>
</dbReference>
<feature type="active site" description="Proton acceptor" evidence="13">
    <location>
        <position position="252"/>
    </location>
</feature>
<feature type="binding site" evidence="13">
    <location>
        <position position="252"/>
    </location>
    <ligand>
        <name>substrate</name>
    </ligand>
</feature>
<dbReference type="Gene3D" id="3.40.1190.20">
    <property type="match status" value="1"/>
</dbReference>
<evidence type="ECO:0000256" key="10">
    <source>
        <dbReference type="ARBA" id="ARBA00022842"/>
    </source>
</evidence>
<organism evidence="15">
    <name type="scientific">Leptolyngbya sp. NK1-12</name>
    <dbReference type="NCBI Taxonomy" id="2547451"/>
    <lineage>
        <taxon>Bacteria</taxon>
        <taxon>Bacillati</taxon>
        <taxon>Cyanobacteriota</taxon>
        <taxon>Cyanophyceae</taxon>
        <taxon>Leptolyngbyales</taxon>
        <taxon>Leptolyngbyaceae</taxon>
        <taxon>Leptolyngbya group</taxon>
        <taxon>Leptolyngbya</taxon>
    </lineage>
</organism>
<comment type="similarity">
    <text evidence="13">Belongs to the carbohydrate kinase PfkB family. Ribokinase subfamily.</text>
</comment>
<comment type="catalytic activity">
    <reaction evidence="13">
        <text>D-ribose + ATP = D-ribose 5-phosphate + ADP + H(+)</text>
        <dbReference type="Rhea" id="RHEA:13697"/>
        <dbReference type="ChEBI" id="CHEBI:15378"/>
        <dbReference type="ChEBI" id="CHEBI:30616"/>
        <dbReference type="ChEBI" id="CHEBI:47013"/>
        <dbReference type="ChEBI" id="CHEBI:78346"/>
        <dbReference type="ChEBI" id="CHEBI:456216"/>
        <dbReference type="EC" id="2.7.1.15"/>
    </reaction>
</comment>
<keyword evidence="10 13" id="KW-0460">Magnesium</keyword>
<dbReference type="InterPro" id="IPR017583">
    <property type="entry name" value="Tagatose/fructose_Pkinase"/>
</dbReference>
<feature type="binding site" evidence="13">
    <location>
        <position position="285"/>
    </location>
    <ligand>
        <name>K(+)</name>
        <dbReference type="ChEBI" id="CHEBI:29103"/>
    </ligand>
</feature>
<feature type="binding site" evidence="13">
    <location>
        <position position="246"/>
    </location>
    <ligand>
        <name>K(+)</name>
        <dbReference type="ChEBI" id="CHEBI:29103"/>
    </ligand>
</feature>
<comment type="caution">
    <text evidence="13">Lacks conserved residue(s) required for the propagation of feature annotation.</text>
</comment>
<comment type="activity regulation">
    <text evidence="13">Activated by a monovalent cation that binds near, but not in, the active site. The most likely occupant of the site in vivo is potassium. Ion binding induces a conformational change that may alter substrate affinity.</text>
</comment>
<evidence type="ECO:0000256" key="8">
    <source>
        <dbReference type="ARBA" id="ARBA00022777"/>
    </source>
</evidence>
<dbReference type="InterPro" id="IPR002139">
    <property type="entry name" value="Ribo/fructo_kinase"/>
</dbReference>
<dbReference type="Pfam" id="PF00294">
    <property type="entry name" value="PfkB"/>
    <property type="match status" value="1"/>
</dbReference>
<keyword evidence="12 13" id="KW-0119">Carbohydrate metabolism</keyword>
<comment type="cofactor">
    <cofactor evidence="13">
        <name>Mg(2+)</name>
        <dbReference type="ChEBI" id="CHEBI:18420"/>
    </cofactor>
    <text evidence="13">Requires a divalent cation, most likely magnesium in vivo, as an electrophilic catalyst to aid phosphoryl group transfer. It is the chelate of the metal and the nucleotide that is the actual substrate.</text>
</comment>
<feature type="binding site" evidence="13">
    <location>
        <begin position="251"/>
        <end position="252"/>
    </location>
    <ligand>
        <name>ATP</name>
        <dbReference type="ChEBI" id="CHEBI:30616"/>
    </ligand>
</feature>
<evidence type="ECO:0000256" key="7">
    <source>
        <dbReference type="ARBA" id="ARBA00022741"/>
    </source>
</evidence>
<dbReference type="GO" id="GO:0019303">
    <property type="term" value="P:D-ribose catabolic process"/>
    <property type="evidence" value="ECO:0007669"/>
    <property type="project" value="UniProtKB-UniRule"/>
</dbReference>
<name>A0AA96WDV2_9CYAN</name>
<evidence type="ECO:0000256" key="5">
    <source>
        <dbReference type="ARBA" id="ARBA00022679"/>
    </source>
</evidence>
<protein>
    <recommendedName>
        <fullName evidence="3 13">Ribokinase</fullName>
        <shortName evidence="13">RK</shortName>
        <ecNumber evidence="2 13">2.7.1.15</ecNumber>
    </recommendedName>
</protein>
<feature type="binding site" evidence="13">
    <location>
        <position position="282"/>
    </location>
    <ligand>
        <name>K(+)</name>
        <dbReference type="ChEBI" id="CHEBI:29103"/>
    </ligand>
</feature>
<feature type="binding site" evidence="13">
    <location>
        <position position="287"/>
    </location>
    <ligand>
        <name>K(+)</name>
        <dbReference type="ChEBI" id="CHEBI:29103"/>
    </ligand>
</feature>
<keyword evidence="11 13" id="KW-0630">Potassium</keyword>
<feature type="binding site" evidence="13">
    <location>
        <begin position="38"/>
        <end position="42"/>
    </location>
    <ligand>
        <name>substrate</name>
    </ligand>
</feature>
<evidence type="ECO:0000256" key="9">
    <source>
        <dbReference type="ARBA" id="ARBA00022840"/>
    </source>
</evidence>
<evidence type="ECO:0000256" key="4">
    <source>
        <dbReference type="ARBA" id="ARBA00022490"/>
    </source>
</evidence>
<feature type="domain" description="Carbohydrate kinase PfkB" evidence="14">
    <location>
        <begin position="2"/>
        <end position="295"/>
    </location>
</feature>
<comment type="subcellular location">
    <subcellularLocation>
        <location evidence="13">Cytoplasm</location>
    </subcellularLocation>
</comment>
<reference evidence="15" key="1">
    <citation type="submission" date="2020-05" db="EMBL/GenBank/DDBJ databases">
        <authorList>
            <person name="Zhu T."/>
            <person name="Keshari N."/>
            <person name="Lu X."/>
        </authorList>
    </citation>
    <scope>NUCLEOTIDE SEQUENCE</scope>
    <source>
        <strain evidence="15">NK1-12</strain>
    </source>
</reference>
<dbReference type="PANTHER" id="PTHR10584:SF166">
    <property type="entry name" value="RIBOKINASE"/>
    <property type="match status" value="1"/>
</dbReference>
<sequence length="314" mass="32320">MSVIVFGSINMDLVARTPRIPAPGETLTGHRFETVPGGKGANQAVAVARLGIPTQMVGRIGNDAFGQALLRGLQASSVNCDAILTEATTHSGVAMITVDDASENNIVIIPGANGLIDTTDVERLQPLLAQAKVLLLQLEVPLEAVMAAAKLAKQSGVTVILDPAPARTDLPTALYPLLDIVTPNQVETSQLAGFPITDLETARKAATVLQQRGVGTVITKLGKQGALCMTPTETFEIPAFPVQAVDTVAAGDAFNGGLAAGLAAGMPLREATQQAAAVAALSVTKAGAQPSLPTRTELDAFLTKHGVTNPRADS</sequence>
<evidence type="ECO:0000256" key="13">
    <source>
        <dbReference type="HAMAP-Rule" id="MF_01987"/>
    </source>
</evidence>
<comment type="subunit">
    <text evidence="13">Homodimer.</text>
</comment>
<comment type="function">
    <text evidence="13">Catalyzes the phosphorylation of ribose at O-5 in a reaction requiring ATP and magnesium. The resulting D-ribose-5-phosphate can then be used either for sythesis of nucleotides, histidine, and tryptophan, or as a component of the pentose phosphate pathway.</text>
</comment>
<dbReference type="EC" id="2.7.1.15" evidence="2 13"/>
<feature type="binding site" evidence="13">
    <location>
        <begin position="220"/>
        <end position="225"/>
    </location>
    <ligand>
        <name>ATP</name>
        <dbReference type="ChEBI" id="CHEBI:30616"/>
    </ligand>
</feature>
<evidence type="ECO:0000256" key="11">
    <source>
        <dbReference type="ARBA" id="ARBA00022958"/>
    </source>
</evidence>
<evidence type="ECO:0000256" key="3">
    <source>
        <dbReference type="ARBA" id="ARBA00016943"/>
    </source>
</evidence>
<gene>
    <name evidence="13 15" type="primary">rbsK</name>
    <name evidence="15" type="ORF">HJG54_11790</name>
</gene>
<dbReference type="PRINTS" id="PR00990">
    <property type="entry name" value="RIBOKINASE"/>
</dbReference>
<evidence type="ECO:0000256" key="2">
    <source>
        <dbReference type="ARBA" id="ARBA00012035"/>
    </source>
</evidence>
<feature type="binding site" evidence="13">
    <location>
        <position position="139"/>
    </location>
    <ligand>
        <name>substrate</name>
    </ligand>
</feature>
<dbReference type="GO" id="GO:0005524">
    <property type="term" value="F:ATP binding"/>
    <property type="evidence" value="ECO:0007669"/>
    <property type="project" value="UniProtKB-UniRule"/>
</dbReference>
<dbReference type="InterPro" id="IPR011611">
    <property type="entry name" value="PfkB_dom"/>
</dbReference>
<evidence type="ECO:0000313" key="15">
    <source>
        <dbReference type="EMBL" id="WNZ23468.1"/>
    </source>
</evidence>
<feature type="binding site" evidence="13">
    <location>
        <begin position="10"/>
        <end position="12"/>
    </location>
    <ligand>
        <name>substrate</name>
    </ligand>
</feature>
<keyword evidence="9 13" id="KW-0067">ATP-binding</keyword>
<keyword evidence="5 13" id="KW-0808">Transferase</keyword>
<evidence type="ECO:0000259" key="14">
    <source>
        <dbReference type="Pfam" id="PF00294"/>
    </source>
</evidence>
<accession>A0AA96WDV2</accession>
<evidence type="ECO:0000256" key="1">
    <source>
        <dbReference type="ARBA" id="ARBA00005380"/>
    </source>
</evidence>
<dbReference type="PROSITE" id="PS00583">
    <property type="entry name" value="PFKB_KINASES_1"/>
    <property type="match status" value="1"/>
</dbReference>
<feature type="binding site" evidence="13">
    <location>
        <position position="291"/>
    </location>
    <ligand>
        <name>K(+)</name>
        <dbReference type="ChEBI" id="CHEBI:29103"/>
    </ligand>
</feature>
<dbReference type="EMBL" id="CP053586">
    <property type="protein sequence ID" value="WNZ23468.1"/>
    <property type="molecule type" value="Genomic_DNA"/>
</dbReference>
<dbReference type="NCBIfam" id="TIGR02152">
    <property type="entry name" value="D_ribokin_bact"/>
    <property type="match status" value="1"/>
</dbReference>
<keyword evidence="4 13" id="KW-0963">Cytoplasm</keyword>
<keyword evidence="7 13" id="KW-0547">Nucleotide-binding</keyword>
<dbReference type="PROSITE" id="PS00584">
    <property type="entry name" value="PFKB_KINASES_2"/>
    <property type="match status" value="1"/>
</dbReference>
<dbReference type="HAMAP" id="MF_01987">
    <property type="entry name" value="Ribokinase"/>
    <property type="match status" value="1"/>
</dbReference>
<dbReference type="RefSeq" id="WP_316435142.1">
    <property type="nucleotide sequence ID" value="NZ_CP053586.1"/>
</dbReference>
<keyword evidence="8 13" id="KW-0418">Kinase</keyword>